<evidence type="ECO:0000313" key="4">
    <source>
        <dbReference type="Proteomes" id="UP000186720"/>
    </source>
</evidence>
<feature type="chain" id="PRO_5010192011" description="Putative auto-transporter adhesin head GIN domain-containing protein" evidence="1">
    <location>
        <begin position="26"/>
        <end position="239"/>
    </location>
</feature>
<dbReference type="InterPro" id="IPR021255">
    <property type="entry name" value="DUF2807"/>
</dbReference>
<dbReference type="EMBL" id="MPPL01000001">
    <property type="protein sequence ID" value="OKS89532.1"/>
    <property type="molecule type" value="Genomic_DNA"/>
</dbReference>
<dbReference type="Proteomes" id="UP000186720">
    <property type="component" value="Unassembled WGS sequence"/>
</dbReference>
<feature type="signal peptide" evidence="1">
    <location>
        <begin position="1"/>
        <end position="25"/>
    </location>
</feature>
<protein>
    <recommendedName>
        <fullName evidence="2">Putative auto-transporter adhesin head GIN domain-containing protein</fullName>
    </recommendedName>
</protein>
<proteinExistence type="predicted"/>
<dbReference type="RefSeq" id="WP_074492632.1">
    <property type="nucleotide sequence ID" value="NZ_FPAM01000003.1"/>
</dbReference>
<dbReference type="PANTHER" id="PTHR39200">
    <property type="entry name" value="HYPOTHETICAL EXPORTED PROTEIN"/>
    <property type="match status" value="1"/>
</dbReference>
<dbReference type="PANTHER" id="PTHR39200:SF1">
    <property type="entry name" value="AUTO-TRANSPORTER ADHESIN HEAD GIN DOMAIN-CONTAINING PROTEIN-RELATED"/>
    <property type="match status" value="1"/>
</dbReference>
<dbReference type="OrthoDB" id="794214at2"/>
<organism evidence="3 4">
    <name type="scientific">Mucilaginibacter polytrichastri</name>
    <dbReference type="NCBI Taxonomy" id="1302689"/>
    <lineage>
        <taxon>Bacteria</taxon>
        <taxon>Pseudomonadati</taxon>
        <taxon>Bacteroidota</taxon>
        <taxon>Sphingobacteriia</taxon>
        <taxon>Sphingobacteriales</taxon>
        <taxon>Sphingobacteriaceae</taxon>
        <taxon>Mucilaginibacter</taxon>
    </lineage>
</organism>
<dbReference type="Pfam" id="PF10988">
    <property type="entry name" value="DUF2807"/>
    <property type="match status" value="1"/>
</dbReference>
<feature type="domain" description="Putative auto-transporter adhesin head GIN" evidence="2">
    <location>
        <begin position="36"/>
        <end position="224"/>
    </location>
</feature>
<accession>A0A1Q6A6B5</accession>
<keyword evidence="4" id="KW-1185">Reference proteome</keyword>
<dbReference type="AlphaFoldDB" id="A0A1Q6A6B5"/>
<sequence>MKKFAFTLLSAIAFMASALHVSAQAVTEQTRDVAGYSGVSIAGPFKVRVILGNKEGVKLSVDAEYIDKVETVVDNGSLTVRFKRPGFSLKREDYHVKTADVTIYARTLSSIANAGSGNTTVEGTVTASDFKAILSGSGTITIPTAKVSNELTTRLSGSGSIDISGSAASVSAFISGSGEIKAKNFSTQTASITISGSGNVYIKADKSINATLVGAGNVYYSGNAEVTKHKVGSGSVQKM</sequence>
<dbReference type="Gene3D" id="2.160.20.120">
    <property type="match status" value="1"/>
</dbReference>
<reference evidence="3 4" key="1">
    <citation type="submission" date="2016-11" db="EMBL/GenBank/DDBJ databases">
        <title>Whole Genome Sequencing of Mucilaginibacter polytrichastri RG4-7(T) isolated from the moss sample.</title>
        <authorList>
            <person name="Li Y."/>
        </authorList>
    </citation>
    <scope>NUCLEOTIDE SEQUENCE [LARGE SCALE GENOMIC DNA]</scope>
    <source>
        <strain evidence="3 4">RG4-7</strain>
    </source>
</reference>
<evidence type="ECO:0000256" key="1">
    <source>
        <dbReference type="SAM" id="SignalP"/>
    </source>
</evidence>
<comment type="caution">
    <text evidence="3">The sequence shown here is derived from an EMBL/GenBank/DDBJ whole genome shotgun (WGS) entry which is preliminary data.</text>
</comment>
<evidence type="ECO:0000313" key="3">
    <source>
        <dbReference type="EMBL" id="OKS89532.1"/>
    </source>
</evidence>
<name>A0A1Q6A6B5_9SPHI</name>
<gene>
    <name evidence="3" type="ORF">RG47T_5016</name>
</gene>
<keyword evidence="1" id="KW-0732">Signal</keyword>
<dbReference type="STRING" id="1302689.RG47T_5016"/>
<evidence type="ECO:0000259" key="2">
    <source>
        <dbReference type="Pfam" id="PF10988"/>
    </source>
</evidence>